<dbReference type="InterPro" id="IPR036388">
    <property type="entry name" value="WH-like_DNA-bd_sf"/>
</dbReference>
<dbReference type="Proteomes" id="UP000258927">
    <property type="component" value="Chromosome"/>
</dbReference>
<dbReference type="AlphaFoldDB" id="A0A2R4MBF4"/>
<keyword evidence="1" id="KW-0805">Transcription regulation</keyword>
<dbReference type="PROSITE" id="PS51071">
    <property type="entry name" value="HTH_RPIR"/>
    <property type="match status" value="1"/>
</dbReference>
<evidence type="ECO:0000256" key="1">
    <source>
        <dbReference type="ARBA" id="ARBA00023015"/>
    </source>
</evidence>
<evidence type="ECO:0000313" key="7">
    <source>
        <dbReference type="Proteomes" id="UP000258927"/>
    </source>
</evidence>
<dbReference type="PANTHER" id="PTHR30514">
    <property type="entry name" value="GLUCOKINASE"/>
    <property type="match status" value="1"/>
</dbReference>
<protein>
    <submittedName>
        <fullName evidence="6">HTH-type transcriptional regulator MurR</fullName>
    </submittedName>
</protein>
<evidence type="ECO:0000259" key="5">
    <source>
        <dbReference type="PROSITE" id="PS51464"/>
    </source>
</evidence>
<dbReference type="Pfam" id="PF01380">
    <property type="entry name" value="SIS"/>
    <property type="match status" value="1"/>
</dbReference>
<dbReference type="GO" id="GO:0097367">
    <property type="term" value="F:carbohydrate derivative binding"/>
    <property type="evidence" value="ECO:0007669"/>
    <property type="project" value="InterPro"/>
</dbReference>
<dbReference type="InterPro" id="IPR047640">
    <property type="entry name" value="RpiR-like"/>
</dbReference>
<sequence>MGESCFIFEEEIRAPRRMIFSNIMGDTALDIISQIRQKDGSYNTREQRVASYVLNNLEQVSDMSVASLAAACEVSEPTVIRFCRTLGCTGYRDFKIRLAQNVAVSLQYLVSGNDPESDQKNLIDQVFQTFYVTANVARSQLNEEAIKTAADLINAAQKIIFCGVGGGSTTVAFDAANRFFRLGFAANAVSDAYLQRMHAATLTPQDIMVFISATGLPRSNIDSAKVARQYGAKTLALTKPDSPLARACDFTIGLSLPEDPDIYKPTASRLVFLATIDILAATVARQRPEHTKENLRRIRSSLTALHGNTGPQPVGD</sequence>
<feature type="domain" description="HTH rpiR-type" evidence="4">
    <location>
        <begin position="29"/>
        <end position="105"/>
    </location>
</feature>
<dbReference type="PROSITE" id="PS51464">
    <property type="entry name" value="SIS"/>
    <property type="match status" value="1"/>
</dbReference>
<evidence type="ECO:0000313" key="6">
    <source>
        <dbReference type="EMBL" id="AVX03206.1"/>
    </source>
</evidence>
<organism evidence="6 7">
    <name type="scientific">Maritalea myrionectae</name>
    <dbReference type="NCBI Taxonomy" id="454601"/>
    <lineage>
        <taxon>Bacteria</taxon>
        <taxon>Pseudomonadati</taxon>
        <taxon>Pseudomonadota</taxon>
        <taxon>Alphaproteobacteria</taxon>
        <taxon>Hyphomicrobiales</taxon>
        <taxon>Devosiaceae</taxon>
        <taxon>Maritalea</taxon>
    </lineage>
</organism>
<dbReference type="InterPro" id="IPR009057">
    <property type="entry name" value="Homeodomain-like_sf"/>
</dbReference>
<accession>A0A2R4MBF4</accession>
<dbReference type="SUPFAM" id="SSF53697">
    <property type="entry name" value="SIS domain"/>
    <property type="match status" value="1"/>
</dbReference>
<evidence type="ECO:0000256" key="2">
    <source>
        <dbReference type="ARBA" id="ARBA00023125"/>
    </source>
</evidence>
<keyword evidence="3" id="KW-0804">Transcription</keyword>
<dbReference type="InterPro" id="IPR046348">
    <property type="entry name" value="SIS_dom_sf"/>
</dbReference>
<dbReference type="InterPro" id="IPR000281">
    <property type="entry name" value="HTH_RpiR"/>
</dbReference>
<dbReference type="GO" id="GO:0003677">
    <property type="term" value="F:DNA binding"/>
    <property type="evidence" value="ECO:0007669"/>
    <property type="project" value="UniProtKB-KW"/>
</dbReference>
<reference evidence="6 7" key="1">
    <citation type="submission" date="2017-05" db="EMBL/GenBank/DDBJ databases">
        <title>Genome Analysis of Maritalea myrionectae HL2708#5.</title>
        <authorList>
            <consortium name="Cotde Inc.-PKNU"/>
            <person name="Jang D."/>
            <person name="Oh H.-M."/>
        </authorList>
    </citation>
    <scope>NUCLEOTIDE SEQUENCE [LARGE SCALE GENOMIC DNA]</scope>
    <source>
        <strain evidence="6 7">HL2708#5</strain>
    </source>
</reference>
<dbReference type="InterPro" id="IPR001347">
    <property type="entry name" value="SIS_dom"/>
</dbReference>
<feature type="domain" description="SIS" evidence="5">
    <location>
        <begin position="149"/>
        <end position="289"/>
    </location>
</feature>
<proteinExistence type="predicted"/>
<evidence type="ECO:0000259" key="4">
    <source>
        <dbReference type="PROSITE" id="PS51071"/>
    </source>
</evidence>
<dbReference type="EMBL" id="CP021330">
    <property type="protein sequence ID" value="AVX03206.1"/>
    <property type="molecule type" value="Genomic_DNA"/>
</dbReference>
<dbReference type="PANTHER" id="PTHR30514:SF1">
    <property type="entry name" value="HTH-TYPE TRANSCRIPTIONAL REGULATOR HEXR-RELATED"/>
    <property type="match status" value="1"/>
</dbReference>
<evidence type="ECO:0000256" key="3">
    <source>
        <dbReference type="ARBA" id="ARBA00023163"/>
    </source>
</evidence>
<dbReference type="SUPFAM" id="SSF46689">
    <property type="entry name" value="Homeodomain-like"/>
    <property type="match status" value="1"/>
</dbReference>
<keyword evidence="7" id="KW-1185">Reference proteome</keyword>
<dbReference type="Gene3D" id="1.10.10.10">
    <property type="entry name" value="Winged helix-like DNA-binding domain superfamily/Winged helix DNA-binding domain"/>
    <property type="match status" value="1"/>
</dbReference>
<gene>
    <name evidence="6" type="ORF">MXMO3_00673</name>
</gene>
<dbReference type="GO" id="GO:0003700">
    <property type="term" value="F:DNA-binding transcription factor activity"/>
    <property type="evidence" value="ECO:0007669"/>
    <property type="project" value="InterPro"/>
</dbReference>
<dbReference type="Pfam" id="PF01418">
    <property type="entry name" value="HTH_6"/>
    <property type="match status" value="1"/>
</dbReference>
<name>A0A2R4MBF4_9HYPH</name>
<dbReference type="KEGG" id="mmyr:MXMO3_00673"/>
<dbReference type="GO" id="GO:1901135">
    <property type="term" value="P:carbohydrate derivative metabolic process"/>
    <property type="evidence" value="ECO:0007669"/>
    <property type="project" value="InterPro"/>
</dbReference>
<dbReference type="Gene3D" id="3.40.50.10490">
    <property type="entry name" value="Glucose-6-phosphate isomerase like protein, domain 1"/>
    <property type="match status" value="1"/>
</dbReference>
<dbReference type="STRING" id="1122213.GCA_000423365_02125"/>
<dbReference type="InterPro" id="IPR035472">
    <property type="entry name" value="RpiR-like_SIS"/>
</dbReference>
<dbReference type="CDD" id="cd05013">
    <property type="entry name" value="SIS_RpiR"/>
    <property type="match status" value="1"/>
</dbReference>
<keyword evidence="2" id="KW-0238">DNA-binding</keyword>